<dbReference type="EMBL" id="ASPP01025407">
    <property type="protein sequence ID" value="ETO08050.1"/>
    <property type="molecule type" value="Genomic_DNA"/>
</dbReference>
<accession>X6M4T3</accession>
<protein>
    <submittedName>
        <fullName evidence="2">Uncharacterized protein</fullName>
    </submittedName>
</protein>
<sequence length="106" mass="13187">MENLYLYICIFVYCIFVYLFVYPIPQIKKQNYVNITLFVFAHIYSLKKKDLLYVHIFFNGKKNGEIKKRFNKKEKKKKEVLEENEYFYKKKIKKKKLINEREKKIK</sequence>
<dbReference type="Proteomes" id="UP000023152">
    <property type="component" value="Unassembled WGS sequence"/>
</dbReference>
<feature type="transmembrane region" description="Helical" evidence="1">
    <location>
        <begin position="5"/>
        <end position="24"/>
    </location>
</feature>
<gene>
    <name evidence="2" type="ORF">RFI_29340</name>
</gene>
<evidence type="ECO:0000313" key="2">
    <source>
        <dbReference type="EMBL" id="ETO08050.1"/>
    </source>
</evidence>
<evidence type="ECO:0000256" key="1">
    <source>
        <dbReference type="SAM" id="Phobius"/>
    </source>
</evidence>
<keyword evidence="1" id="KW-0812">Transmembrane</keyword>
<keyword evidence="1" id="KW-0472">Membrane</keyword>
<reference evidence="2 3" key="1">
    <citation type="journal article" date="2013" name="Curr. Biol.">
        <title>The Genome of the Foraminiferan Reticulomyxa filosa.</title>
        <authorList>
            <person name="Glockner G."/>
            <person name="Hulsmann N."/>
            <person name="Schleicher M."/>
            <person name="Noegel A.A."/>
            <person name="Eichinger L."/>
            <person name="Gallinger C."/>
            <person name="Pawlowski J."/>
            <person name="Sierra R."/>
            <person name="Euteneuer U."/>
            <person name="Pillet L."/>
            <person name="Moustafa A."/>
            <person name="Platzer M."/>
            <person name="Groth M."/>
            <person name="Szafranski K."/>
            <person name="Schliwa M."/>
        </authorList>
    </citation>
    <scope>NUCLEOTIDE SEQUENCE [LARGE SCALE GENOMIC DNA]</scope>
</reference>
<comment type="caution">
    <text evidence="2">The sequence shown here is derived from an EMBL/GenBank/DDBJ whole genome shotgun (WGS) entry which is preliminary data.</text>
</comment>
<dbReference type="AlphaFoldDB" id="X6M4T3"/>
<evidence type="ECO:0000313" key="3">
    <source>
        <dbReference type="Proteomes" id="UP000023152"/>
    </source>
</evidence>
<name>X6M4T3_RETFI</name>
<keyword evidence="3" id="KW-1185">Reference proteome</keyword>
<proteinExistence type="predicted"/>
<keyword evidence="1" id="KW-1133">Transmembrane helix</keyword>
<organism evidence="2 3">
    <name type="scientific">Reticulomyxa filosa</name>
    <dbReference type="NCBI Taxonomy" id="46433"/>
    <lineage>
        <taxon>Eukaryota</taxon>
        <taxon>Sar</taxon>
        <taxon>Rhizaria</taxon>
        <taxon>Retaria</taxon>
        <taxon>Foraminifera</taxon>
        <taxon>Monothalamids</taxon>
        <taxon>Reticulomyxidae</taxon>
        <taxon>Reticulomyxa</taxon>
    </lineage>
</organism>